<evidence type="ECO:0000256" key="1">
    <source>
        <dbReference type="ARBA" id="ARBA00023125"/>
    </source>
</evidence>
<dbReference type="PRINTS" id="PR00040">
    <property type="entry name" value="HTHMERR"/>
</dbReference>
<feature type="domain" description="HTH merR-type" evidence="2">
    <location>
        <begin position="5"/>
        <end position="74"/>
    </location>
</feature>
<dbReference type="Gene3D" id="1.10.1660.10">
    <property type="match status" value="1"/>
</dbReference>
<dbReference type="CDD" id="cd01109">
    <property type="entry name" value="HTH_YyaN"/>
    <property type="match status" value="1"/>
</dbReference>
<evidence type="ECO:0000259" key="2">
    <source>
        <dbReference type="PROSITE" id="PS50937"/>
    </source>
</evidence>
<dbReference type="Proteomes" id="UP001199710">
    <property type="component" value="Unassembled WGS sequence"/>
</dbReference>
<dbReference type="PANTHER" id="PTHR30204">
    <property type="entry name" value="REDOX-CYCLING DRUG-SENSING TRANSCRIPTIONAL ACTIVATOR SOXR"/>
    <property type="match status" value="1"/>
</dbReference>
<dbReference type="Proteomes" id="UP000534578">
    <property type="component" value="Unassembled WGS sequence"/>
</dbReference>
<dbReference type="AlphaFoldDB" id="A0A7W3YLZ1"/>
<evidence type="ECO:0000313" key="5">
    <source>
        <dbReference type="Proteomes" id="UP000534578"/>
    </source>
</evidence>
<keyword evidence="6" id="KW-1185">Reference proteome</keyword>
<dbReference type="InterPro" id="IPR047057">
    <property type="entry name" value="MerR_fam"/>
</dbReference>
<reference evidence="3 5" key="1">
    <citation type="submission" date="2020-07" db="EMBL/GenBank/DDBJ databases">
        <title>Description of Limosilactobacillus balticus sp. nov., Limosilactobacillus agrestis sp. nov., Limosilactobacillus albertensis sp. nov., Limosilactobacillus rudii sp. nov., Limosilactobacillus fastidiosus sp. nov., five novel Limosilactobacillus species isolated from the vertebrate gastrointestinal tract, and proposal of 6 subspecies of Limosilactobacillus reuteri adapted to the gastrointestinal tract of specific vertebrate hosts.</title>
        <authorList>
            <person name="Li F."/>
            <person name="Cheng C."/>
            <person name="Zheng J."/>
            <person name="Quevedo R.M."/>
            <person name="Li J."/>
            <person name="Roos S."/>
            <person name="Gaenzle M.G."/>
            <person name="Walter J."/>
        </authorList>
    </citation>
    <scope>NUCLEOTIDE SEQUENCE [LARGE SCALE GENOMIC DNA]</scope>
    <source>
        <strain evidence="3 5">BG-MG3-A</strain>
    </source>
</reference>
<accession>A0A7W3YLZ1</accession>
<dbReference type="PROSITE" id="PS50937">
    <property type="entry name" value="HTH_MERR_2"/>
    <property type="match status" value="1"/>
</dbReference>
<dbReference type="GO" id="GO:0003700">
    <property type="term" value="F:DNA-binding transcription factor activity"/>
    <property type="evidence" value="ECO:0007669"/>
    <property type="project" value="InterPro"/>
</dbReference>
<dbReference type="Pfam" id="PF13411">
    <property type="entry name" value="MerR_1"/>
    <property type="match status" value="1"/>
</dbReference>
<evidence type="ECO:0000313" key="4">
    <source>
        <dbReference type="EMBL" id="MCD7131375.1"/>
    </source>
</evidence>
<dbReference type="EMBL" id="JAJPDE010000077">
    <property type="protein sequence ID" value="MCD7131375.1"/>
    <property type="molecule type" value="Genomic_DNA"/>
</dbReference>
<proteinExistence type="predicted"/>
<comment type="caution">
    <text evidence="3">The sequence shown here is derived from an EMBL/GenBank/DDBJ whole genome shotgun (WGS) entry which is preliminary data.</text>
</comment>
<evidence type="ECO:0000313" key="6">
    <source>
        <dbReference type="Proteomes" id="UP001199710"/>
    </source>
</evidence>
<dbReference type="EMBL" id="JACIVE010000059">
    <property type="protein sequence ID" value="MBB1095941.1"/>
    <property type="molecule type" value="Genomic_DNA"/>
</dbReference>
<keyword evidence="1" id="KW-0238">DNA-binding</keyword>
<protein>
    <submittedName>
        <fullName evidence="3">MerR family transcriptional regulator</fullName>
    </submittedName>
</protein>
<name>A0A7W3YLZ1_9LACO</name>
<dbReference type="SUPFAM" id="SSF46955">
    <property type="entry name" value="Putative DNA-binding domain"/>
    <property type="match status" value="1"/>
</dbReference>
<sequence length="149" mass="17518">MEKNSYTIGEVAKMFNLSVSTLRYYDQEGLIPNLNKDASGHRKFNSENIDAIEIIECLKEVNMPLKDIKLFIKWNLEGDITLSNRLSLFINLDKTLKKRLERLEEISRIVDYKKEYYSQAVRDGTEKFVSKNKVSLLEIKNDRRIPKEK</sequence>
<dbReference type="InterPro" id="IPR000551">
    <property type="entry name" value="MerR-type_HTH_dom"/>
</dbReference>
<dbReference type="PANTHER" id="PTHR30204:SF82">
    <property type="entry name" value="TRANSCRIPTIONAL REGULATOR, MERR FAMILY"/>
    <property type="match status" value="1"/>
</dbReference>
<dbReference type="SMART" id="SM00422">
    <property type="entry name" value="HTH_MERR"/>
    <property type="match status" value="1"/>
</dbReference>
<dbReference type="RefSeq" id="WP_182578803.1">
    <property type="nucleotide sequence ID" value="NZ_JACIVE010000059.1"/>
</dbReference>
<evidence type="ECO:0000313" key="3">
    <source>
        <dbReference type="EMBL" id="MBB1095941.1"/>
    </source>
</evidence>
<dbReference type="InterPro" id="IPR009061">
    <property type="entry name" value="DNA-bd_dom_put_sf"/>
</dbReference>
<gene>
    <name evidence="3" type="ORF">H5R92_07110</name>
    <name evidence="4" type="ORF">LTY36_09305</name>
</gene>
<reference evidence="4 6" key="2">
    <citation type="submission" date="2021-12" db="EMBL/GenBank/DDBJ databases">
        <title>A phylogenomic analysis of Limosilactobacillus reuteri reveals ancient and stable evolutionary relationships with rodents and birds and zoonotic transmission to humans.</title>
        <authorList>
            <person name="Li F."/>
            <person name="Li X."/>
            <person name="Cheng C."/>
            <person name="Tollenaar S."/>
            <person name="Zhang J.S."/>
            <person name="Simpson D."/>
            <person name="Tasseva G."/>
            <person name="Perez-Munoz M.E."/>
            <person name="Frese S."/>
            <person name="Gaenzle M.G."/>
            <person name="Walter J."/>
            <person name="Zheng J."/>
        </authorList>
    </citation>
    <scope>NUCLEOTIDE SEQUENCE [LARGE SCALE GENOMIC DNA]</scope>
    <source>
        <strain evidence="4 6">BG-MG3-B</strain>
    </source>
</reference>
<organism evidence="3 5">
    <name type="scientific">Limosilactobacillus agrestis</name>
    <dbReference type="NCBI Taxonomy" id="2759748"/>
    <lineage>
        <taxon>Bacteria</taxon>
        <taxon>Bacillati</taxon>
        <taxon>Bacillota</taxon>
        <taxon>Bacilli</taxon>
        <taxon>Lactobacillales</taxon>
        <taxon>Lactobacillaceae</taxon>
        <taxon>Limosilactobacillus</taxon>
    </lineage>
</organism>
<dbReference type="GO" id="GO:0003677">
    <property type="term" value="F:DNA binding"/>
    <property type="evidence" value="ECO:0007669"/>
    <property type="project" value="UniProtKB-KW"/>
</dbReference>